<feature type="compositionally biased region" description="Polar residues" evidence="1">
    <location>
        <begin position="109"/>
        <end position="126"/>
    </location>
</feature>
<dbReference type="EMBL" id="CP060244">
    <property type="protein sequence ID" value="QNT79032.1"/>
    <property type="molecule type" value="Genomic_DNA"/>
</dbReference>
<keyword evidence="2" id="KW-0472">Membrane</keyword>
<evidence type="ECO:0000313" key="3">
    <source>
        <dbReference type="EMBL" id="QNT79032.1"/>
    </source>
</evidence>
<evidence type="ECO:0008006" key="5">
    <source>
        <dbReference type="Google" id="ProtNLM"/>
    </source>
</evidence>
<feature type="region of interest" description="Disordered" evidence="1">
    <location>
        <begin position="168"/>
        <end position="190"/>
    </location>
</feature>
<feature type="compositionally biased region" description="Polar residues" evidence="1">
    <location>
        <begin position="177"/>
        <end position="186"/>
    </location>
</feature>
<dbReference type="KEGG" id="ebla:JGUZn3_18180"/>
<evidence type="ECO:0000256" key="1">
    <source>
        <dbReference type="SAM" id="MobiDB-lite"/>
    </source>
</evidence>
<feature type="region of interest" description="Disordered" evidence="1">
    <location>
        <begin position="292"/>
        <end position="325"/>
    </location>
</feature>
<dbReference type="InterPro" id="IPR036737">
    <property type="entry name" value="OmpA-like_sf"/>
</dbReference>
<gene>
    <name evidence="3" type="ORF">JGUZn3_18180</name>
</gene>
<feature type="transmembrane region" description="Helical" evidence="2">
    <location>
        <begin position="24"/>
        <end position="47"/>
    </location>
</feature>
<name>A0A7H1NTC2_9PROT</name>
<keyword evidence="4" id="KW-1185">Reference proteome</keyword>
<sequence>MPVLFLPSLHLSPLGRQKDKKQCFSLLSGAGYVCGWLALGIIGPFFYSTAHAQVSVNQGALDSLGPAPAKPVGSTHTPSSSGKNSSRKASSSKIRRKSSSSSKTVVPAINTTVPPASARNTKNTSPPDGHPAATVIPAVPTAAPPLPVFTAPVINVPLHPEPLPAMPKPDKEAKGSITHTPNTTPGTKGGFTIVFQPKATTLAPFMIHAIQNYAKDSLQHEGARIVVTAFSSGVPTDLSTPRRTAFARGLAVRAVLANAGIATTHIYVRAVGLPAIESQTQAADRVEITRTTPMANEQKENAPTSLTRNATLPIPQSTPQHKTTP</sequence>
<dbReference type="Proteomes" id="UP000516349">
    <property type="component" value="Chromosome"/>
</dbReference>
<feature type="region of interest" description="Disordered" evidence="1">
    <location>
        <begin position="65"/>
        <end position="136"/>
    </location>
</feature>
<dbReference type="RefSeq" id="WP_203413233.1">
    <property type="nucleotide sequence ID" value="NZ_CP060244.1"/>
</dbReference>
<dbReference type="SUPFAM" id="SSF103088">
    <property type="entry name" value="OmpA-like"/>
    <property type="match status" value="1"/>
</dbReference>
<keyword evidence="2" id="KW-0812">Transmembrane</keyword>
<evidence type="ECO:0000313" key="4">
    <source>
        <dbReference type="Proteomes" id="UP000516349"/>
    </source>
</evidence>
<reference evidence="3 4" key="1">
    <citation type="submission" date="2020-08" db="EMBL/GenBank/DDBJ databases">
        <title>Complete genome sequence of Entomobacter blattae G55GP.</title>
        <authorList>
            <person name="Poehlein A."/>
            <person name="Guzman J."/>
            <person name="Daniel R."/>
            <person name="Vilcinskas A."/>
        </authorList>
    </citation>
    <scope>NUCLEOTIDE SEQUENCE [LARGE SCALE GENOMIC DNA]</scope>
    <source>
        <strain evidence="3 4">G55GP</strain>
    </source>
</reference>
<evidence type="ECO:0000256" key="2">
    <source>
        <dbReference type="SAM" id="Phobius"/>
    </source>
</evidence>
<dbReference type="AlphaFoldDB" id="A0A7H1NTC2"/>
<organism evidence="3 4">
    <name type="scientific">Entomobacter blattae</name>
    <dbReference type="NCBI Taxonomy" id="2762277"/>
    <lineage>
        <taxon>Bacteria</taxon>
        <taxon>Pseudomonadati</taxon>
        <taxon>Pseudomonadota</taxon>
        <taxon>Alphaproteobacteria</taxon>
        <taxon>Acetobacterales</taxon>
        <taxon>Acetobacteraceae</taxon>
        <taxon>Entomobacter</taxon>
    </lineage>
</organism>
<proteinExistence type="predicted"/>
<accession>A0A7H1NTC2</accession>
<feature type="compositionally biased region" description="Low complexity" evidence="1">
    <location>
        <begin position="79"/>
        <end position="92"/>
    </location>
</feature>
<keyword evidence="2" id="KW-1133">Transmembrane helix</keyword>
<protein>
    <recommendedName>
        <fullName evidence="5">OmpA-like domain-containing protein</fullName>
    </recommendedName>
</protein>